<name>A0A5M9N524_9EURO</name>
<dbReference type="GeneID" id="54325050"/>
<reference evidence="2 3" key="1">
    <citation type="submission" date="2019-08" db="EMBL/GenBank/DDBJ databases">
        <title>The genome sequence of a newly discovered highly antifungal drug resistant Aspergillus species, Aspergillus tanneri NIH 1004.</title>
        <authorList>
            <person name="Mounaud S."/>
            <person name="Singh I."/>
            <person name="Joardar V."/>
            <person name="Pakala S."/>
            <person name="Pakala S."/>
            <person name="Venepally P."/>
            <person name="Chung J.K."/>
            <person name="Losada L."/>
            <person name="Nierman W.C."/>
        </authorList>
    </citation>
    <scope>NUCLEOTIDE SEQUENCE [LARGE SCALE GENOMIC DNA]</scope>
    <source>
        <strain evidence="2 3">NIH1004</strain>
    </source>
</reference>
<comment type="caution">
    <text evidence="2">The sequence shown here is derived from an EMBL/GenBank/DDBJ whole genome shotgun (WGS) entry which is preliminary data.</text>
</comment>
<organism evidence="2 3">
    <name type="scientific">Aspergillus tanneri</name>
    <dbReference type="NCBI Taxonomy" id="1220188"/>
    <lineage>
        <taxon>Eukaryota</taxon>
        <taxon>Fungi</taxon>
        <taxon>Dikarya</taxon>
        <taxon>Ascomycota</taxon>
        <taxon>Pezizomycotina</taxon>
        <taxon>Eurotiomycetes</taxon>
        <taxon>Eurotiomycetidae</taxon>
        <taxon>Eurotiales</taxon>
        <taxon>Aspergillaceae</taxon>
        <taxon>Aspergillus</taxon>
        <taxon>Aspergillus subgen. Circumdati</taxon>
    </lineage>
</organism>
<proteinExistence type="predicted"/>
<feature type="compositionally biased region" description="Basic residues" evidence="1">
    <location>
        <begin position="87"/>
        <end position="96"/>
    </location>
</feature>
<dbReference type="AlphaFoldDB" id="A0A5M9N524"/>
<feature type="region of interest" description="Disordered" evidence="1">
    <location>
        <begin position="1"/>
        <end position="138"/>
    </location>
</feature>
<feature type="compositionally biased region" description="Polar residues" evidence="1">
    <location>
        <begin position="74"/>
        <end position="84"/>
    </location>
</feature>
<feature type="compositionally biased region" description="Acidic residues" evidence="1">
    <location>
        <begin position="1"/>
        <end position="16"/>
    </location>
</feature>
<sequence>MDDDSMMDSILDDEGSSDFVPEPAPKPKAKAAPKKAAAPKRATQTTLTGKSVGKAAASKKRAKPESDDDLSEDNILSDNDSMLSHTPPKKPKKAPATKKGGSKPLADVENESFTMDGADEPTKDTNASEKYQKAAYTT</sequence>
<dbReference type="VEuPathDB" id="FungiDB:EYZ11_008138"/>
<dbReference type="GO" id="GO:0016853">
    <property type="term" value="F:isomerase activity"/>
    <property type="evidence" value="ECO:0007669"/>
    <property type="project" value="UniProtKB-KW"/>
</dbReference>
<protein>
    <submittedName>
        <fullName evidence="2">DNA topoisomerase 2</fullName>
    </submittedName>
</protein>
<gene>
    <name evidence="2" type="primary">TOP2_1</name>
    <name evidence="2" type="ORF">ATNIH1004_002348</name>
</gene>
<dbReference type="EMBL" id="QUQM01000001">
    <property type="protein sequence ID" value="KAA8649677.1"/>
    <property type="molecule type" value="Genomic_DNA"/>
</dbReference>
<dbReference type="RefSeq" id="XP_033429038.1">
    <property type="nucleotide sequence ID" value="XM_033567043.1"/>
</dbReference>
<dbReference type="Proteomes" id="UP000324241">
    <property type="component" value="Unassembled WGS sequence"/>
</dbReference>
<accession>A0A5M9N524</accession>
<evidence type="ECO:0000313" key="2">
    <source>
        <dbReference type="EMBL" id="KAA8649677.1"/>
    </source>
</evidence>
<keyword evidence="2" id="KW-0413">Isomerase</keyword>
<evidence type="ECO:0000256" key="1">
    <source>
        <dbReference type="SAM" id="MobiDB-lite"/>
    </source>
</evidence>
<feature type="compositionally biased region" description="Basic and acidic residues" evidence="1">
    <location>
        <begin position="120"/>
        <end position="132"/>
    </location>
</feature>
<evidence type="ECO:0000313" key="3">
    <source>
        <dbReference type="Proteomes" id="UP000324241"/>
    </source>
</evidence>